<keyword evidence="14" id="KW-1185">Reference proteome</keyword>
<evidence type="ECO:0000256" key="2">
    <source>
        <dbReference type="ARBA" id="ARBA00013064"/>
    </source>
</evidence>
<proteinExistence type="predicted"/>
<dbReference type="InterPro" id="IPR029021">
    <property type="entry name" value="Prot-tyrosine_phosphatase-like"/>
</dbReference>
<sequence>MSRYGWTTPKARSCMLPSASFNSGRGTHAVCCKRAHTCCALNNRRYHGEKYFTHSSKELISSSSHIDVRPPFTRAAIRYDSSRVQLTVNDEDNSDYINANYMPGYDNASKQYIAAQGPLPSTVNDFWRMVWEKRSQAIVMVTNCTESGRIKCEQYWPLDYTPCLYGNLVVTVKSESKAPSWTLREFNVKNKSTSETRTVKHFHFTAWPDHGVPSGTEELIQFRGLVRQHIESSFSAGPTVVHCSAGVGRTGTLIALDVLLQQLDREKAVGTAAFVQQMRFCRPLMVQTESQYVFLHQCIMDSLQPKVVAKSEPLYENSDMIYVNAIALRQYENGSKI</sequence>
<dbReference type="InterPro" id="IPR000242">
    <property type="entry name" value="PTP_cat"/>
</dbReference>
<evidence type="ECO:0000256" key="4">
    <source>
        <dbReference type="ARBA" id="ARBA00022729"/>
    </source>
</evidence>
<evidence type="ECO:0000256" key="10">
    <source>
        <dbReference type="ARBA" id="ARBA00051722"/>
    </source>
</evidence>
<evidence type="ECO:0000256" key="9">
    <source>
        <dbReference type="ARBA" id="ARBA00023180"/>
    </source>
</evidence>
<dbReference type="Pfam" id="PF00102">
    <property type="entry name" value="Y_phosphatase"/>
    <property type="match status" value="1"/>
</dbReference>
<keyword evidence="8" id="KW-0472">Membrane</keyword>
<evidence type="ECO:0000313" key="13">
    <source>
        <dbReference type="EMBL" id="ROL51058.1"/>
    </source>
</evidence>
<dbReference type="PROSITE" id="PS50055">
    <property type="entry name" value="TYR_PHOSPHATASE_PTP"/>
    <property type="match status" value="1"/>
</dbReference>
<keyword evidence="3" id="KW-0812">Transmembrane</keyword>
<dbReference type="PANTHER" id="PTHR46957">
    <property type="entry name" value="CYTOKINE RECEPTOR"/>
    <property type="match status" value="1"/>
</dbReference>
<dbReference type="SUPFAM" id="SSF52799">
    <property type="entry name" value="(Phosphotyrosine protein) phosphatases II"/>
    <property type="match status" value="1"/>
</dbReference>
<keyword evidence="4" id="KW-0732">Signal</keyword>
<dbReference type="InterPro" id="IPR000387">
    <property type="entry name" value="Tyr_Pase_dom"/>
</dbReference>
<evidence type="ECO:0000256" key="7">
    <source>
        <dbReference type="ARBA" id="ARBA00022989"/>
    </source>
</evidence>
<organism evidence="13 14">
    <name type="scientific">Anabarilius grahami</name>
    <name type="common">Kanglang fish</name>
    <name type="synonym">Barilius grahami</name>
    <dbReference type="NCBI Taxonomy" id="495550"/>
    <lineage>
        <taxon>Eukaryota</taxon>
        <taxon>Metazoa</taxon>
        <taxon>Chordata</taxon>
        <taxon>Craniata</taxon>
        <taxon>Vertebrata</taxon>
        <taxon>Euteleostomi</taxon>
        <taxon>Actinopterygii</taxon>
        <taxon>Neopterygii</taxon>
        <taxon>Teleostei</taxon>
        <taxon>Ostariophysi</taxon>
        <taxon>Cypriniformes</taxon>
        <taxon>Xenocyprididae</taxon>
        <taxon>Xenocypridinae</taxon>
        <taxon>Xenocypridinae incertae sedis</taxon>
        <taxon>Anabarilius</taxon>
    </lineage>
</organism>
<evidence type="ECO:0000256" key="1">
    <source>
        <dbReference type="ARBA" id="ARBA00004479"/>
    </source>
</evidence>
<dbReference type="InterPro" id="IPR003595">
    <property type="entry name" value="Tyr_Pase_cat"/>
</dbReference>
<evidence type="ECO:0000256" key="5">
    <source>
        <dbReference type="ARBA" id="ARBA00022801"/>
    </source>
</evidence>
<dbReference type="EC" id="3.1.3.48" evidence="2"/>
<dbReference type="Gene3D" id="3.90.190.10">
    <property type="entry name" value="Protein tyrosine phosphatase superfamily"/>
    <property type="match status" value="1"/>
</dbReference>
<comment type="catalytic activity">
    <reaction evidence="10">
        <text>O-phospho-L-tyrosyl-[protein] + H2O = L-tyrosyl-[protein] + phosphate</text>
        <dbReference type="Rhea" id="RHEA:10684"/>
        <dbReference type="Rhea" id="RHEA-COMP:10136"/>
        <dbReference type="Rhea" id="RHEA-COMP:20101"/>
        <dbReference type="ChEBI" id="CHEBI:15377"/>
        <dbReference type="ChEBI" id="CHEBI:43474"/>
        <dbReference type="ChEBI" id="CHEBI:46858"/>
        <dbReference type="ChEBI" id="CHEBI:61978"/>
        <dbReference type="EC" id="3.1.3.48"/>
    </reaction>
</comment>
<evidence type="ECO:0000259" key="12">
    <source>
        <dbReference type="PROSITE" id="PS50056"/>
    </source>
</evidence>
<accession>A0A3N0YZG4</accession>
<dbReference type="PROSITE" id="PS00383">
    <property type="entry name" value="TYR_PHOSPHATASE_1"/>
    <property type="match status" value="1"/>
</dbReference>
<keyword evidence="13" id="KW-0675">Receptor</keyword>
<evidence type="ECO:0000256" key="6">
    <source>
        <dbReference type="ARBA" id="ARBA00022912"/>
    </source>
</evidence>
<gene>
    <name evidence="13" type="ORF">DPX16_14589</name>
</gene>
<keyword evidence="9" id="KW-0325">Glycoprotein</keyword>
<dbReference type="GO" id="GO:0016020">
    <property type="term" value="C:membrane"/>
    <property type="evidence" value="ECO:0007669"/>
    <property type="project" value="UniProtKB-SubCell"/>
</dbReference>
<dbReference type="PROSITE" id="PS50056">
    <property type="entry name" value="TYR_PHOSPHATASE_2"/>
    <property type="match status" value="1"/>
</dbReference>
<dbReference type="SMART" id="SM00404">
    <property type="entry name" value="PTPc_motif"/>
    <property type="match status" value="1"/>
</dbReference>
<feature type="domain" description="Tyrosine-protein phosphatase" evidence="11">
    <location>
        <begin position="71"/>
        <end position="302"/>
    </location>
</feature>
<evidence type="ECO:0000259" key="11">
    <source>
        <dbReference type="PROSITE" id="PS50055"/>
    </source>
</evidence>
<reference evidence="13 14" key="1">
    <citation type="submission" date="2018-10" db="EMBL/GenBank/DDBJ databases">
        <title>Genome assembly for a Yunnan-Guizhou Plateau 3E fish, Anabarilius grahami (Regan), and its evolutionary and genetic applications.</title>
        <authorList>
            <person name="Jiang W."/>
        </authorList>
    </citation>
    <scope>NUCLEOTIDE SEQUENCE [LARGE SCALE GENOMIC DNA]</scope>
    <source>
        <strain evidence="13">AG-KIZ</strain>
        <tissue evidence="13">Muscle</tissue>
    </source>
</reference>
<comment type="subcellular location">
    <subcellularLocation>
        <location evidence="1">Membrane</location>
        <topology evidence="1">Single-pass type I membrane protein</topology>
    </subcellularLocation>
</comment>
<dbReference type="AlphaFoldDB" id="A0A3N0YZG4"/>
<keyword evidence="6" id="KW-0904">Protein phosphatase</keyword>
<dbReference type="EMBL" id="RJVU01019258">
    <property type="protein sequence ID" value="ROL51058.1"/>
    <property type="molecule type" value="Genomic_DNA"/>
</dbReference>
<evidence type="ECO:0000313" key="14">
    <source>
        <dbReference type="Proteomes" id="UP000281406"/>
    </source>
</evidence>
<comment type="caution">
    <text evidence="13">The sequence shown here is derived from an EMBL/GenBank/DDBJ whole genome shotgun (WGS) entry which is preliminary data.</text>
</comment>
<dbReference type="FunFam" id="3.90.190.10:FF:000009">
    <property type="entry name" value="Receptor-type tyrosine-protein phosphatase beta"/>
    <property type="match status" value="1"/>
</dbReference>
<name>A0A3N0YZG4_ANAGA</name>
<dbReference type="SMART" id="SM00194">
    <property type="entry name" value="PTPc"/>
    <property type="match status" value="1"/>
</dbReference>
<dbReference type="InterPro" id="IPR050713">
    <property type="entry name" value="RTP_Phos/Ushers"/>
</dbReference>
<dbReference type="Proteomes" id="UP000281406">
    <property type="component" value="Unassembled WGS sequence"/>
</dbReference>
<dbReference type="PRINTS" id="PR00700">
    <property type="entry name" value="PRTYPHPHTASE"/>
</dbReference>
<keyword evidence="5" id="KW-0378">Hydrolase</keyword>
<feature type="domain" description="Tyrosine specific protein phosphatases" evidence="12">
    <location>
        <begin position="220"/>
        <end position="293"/>
    </location>
</feature>
<protein>
    <recommendedName>
        <fullName evidence="2">protein-tyrosine-phosphatase</fullName>
        <ecNumber evidence="2">3.1.3.48</ecNumber>
    </recommendedName>
</protein>
<dbReference type="GO" id="GO:0004725">
    <property type="term" value="F:protein tyrosine phosphatase activity"/>
    <property type="evidence" value="ECO:0007669"/>
    <property type="project" value="UniProtKB-EC"/>
</dbReference>
<evidence type="ECO:0000256" key="3">
    <source>
        <dbReference type="ARBA" id="ARBA00022692"/>
    </source>
</evidence>
<dbReference type="InterPro" id="IPR016130">
    <property type="entry name" value="Tyr_Pase_AS"/>
</dbReference>
<dbReference type="OrthoDB" id="8609993at2759"/>
<dbReference type="GO" id="GO:0043235">
    <property type="term" value="C:receptor complex"/>
    <property type="evidence" value="ECO:0007669"/>
    <property type="project" value="TreeGrafter"/>
</dbReference>
<dbReference type="PANTHER" id="PTHR46957:SF10">
    <property type="entry name" value="PROTEIN TYROSINE PHOSPHATASE, RECEPTOR TYPE, H"/>
    <property type="match status" value="1"/>
</dbReference>
<keyword evidence="7" id="KW-1133">Transmembrane helix</keyword>
<evidence type="ECO:0000256" key="8">
    <source>
        <dbReference type="ARBA" id="ARBA00023136"/>
    </source>
</evidence>